<comment type="caution">
    <text evidence="2">The sequence shown here is derived from an EMBL/GenBank/DDBJ whole genome shotgun (WGS) entry which is preliminary data.</text>
</comment>
<proteinExistence type="predicted"/>
<evidence type="ECO:0000313" key="3">
    <source>
        <dbReference type="Proteomes" id="UP001370758"/>
    </source>
</evidence>
<keyword evidence="3" id="KW-1185">Reference proteome</keyword>
<dbReference type="EMBL" id="JAVHJL010000002">
    <property type="protein sequence ID" value="KAK6509677.1"/>
    <property type="molecule type" value="Genomic_DNA"/>
</dbReference>
<feature type="compositionally biased region" description="Basic and acidic residues" evidence="1">
    <location>
        <begin position="630"/>
        <end position="648"/>
    </location>
</feature>
<dbReference type="Proteomes" id="UP001370758">
    <property type="component" value="Unassembled WGS sequence"/>
</dbReference>
<gene>
    <name evidence="2" type="ORF">TWF481_004408</name>
</gene>
<organism evidence="2 3">
    <name type="scientific">Arthrobotrys musiformis</name>
    <dbReference type="NCBI Taxonomy" id="47236"/>
    <lineage>
        <taxon>Eukaryota</taxon>
        <taxon>Fungi</taxon>
        <taxon>Dikarya</taxon>
        <taxon>Ascomycota</taxon>
        <taxon>Pezizomycotina</taxon>
        <taxon>Orbiliomycetes</taxon>
        <taxon>Orbiliales</taxon>
        <taxon>Orbiliaceae</taxon>
        <taxon>Arthrobotrys</taxon>
    </lineage>
</organism>
<evidence type="ECO:0000313" key="2">
    <source>
        <dbReference type="EMBL" id="KAK6509677.1"/>
    </source>
</evidence>
<name>A0AAV9WL12_9PEZI</name>
<accession>A0AAV9WL12</accession>
<feature type="compositionally biased region" description="Basic residues" evidence="1">
    <location>
        <begin position="544"/>
        <end position="557"/>
    </location>
</feature>
<feature type="compositionally biased region" description="Basic residues" evidence="1">
    <location>
        <begin position="763"/>
        <end position="776"/>
    </location>
</feature>
<dbReference type="AlphaFoldDB" id="A0AAV9WL12"/>
<feature type="compositionally biased region" description="Basic and acidic residues" evidence="1">
    <location>
        <begin position="558"/>
        <end position="578"/>
    </location>
</feature>
<feature type="compositionally biased region" description="Basic and acidic residues" evidence="1">
    <location>
        <begin position="223"/>
        <end position="258"/>
    </location>
</feature>
<feature type="compositionally biased region" description="Acidic residues" evidence="1">
    <location>
        <begin position="191"/>
        <end position="207"/>
    </location>
</feature>
<evidence type="ECO:0000256" key="1">
    <source>
        <dbReference type="SAM" id="MobiDB-lite"/>
    </source>
</evidence>
<feature type="compositionally biased region" description="Basic and acidic residues" evidence="1">
    <location>
        <begin position="606"/>
        <end position="618"/>
    </location>
</feature>
<feature type="compositionally biased region" description="Basic and acidic residues" evidence="1">
    <location>
        <begin position="487"/>
        <end position="505"/>
    </location>
</feature>
<feature type="compositionally biased region" description="Basic and acidic residues" evidence="1">
    <location>
        <begin position="371"/>
        <end position="387"/>
    </location>
</feature>
<sequence>MTMTSHSTADGGSVLKYSGMASGYGGNTHWSDLRWHPEDRPGEMPHHIIAPFGSNAPAGPTRPPSQGCPAPIRFLLNGTDLLSNDPRHNHRLCFFDVPVGIFWGMVGLRTLGNWSIVPSLVEHGEWFKDSPSRPDEDFNPRHYRPVNATLTDNVFLRIEIAVSNDRPQLAHTYFRFLPRGEVIIDDPWPMIDDEVGESDNNGDDFEGGLDREEAGGQLTLFQHDSHSDDEYDNDNDHRSDHYDHYDQIDSRGAHRDRGPSTVEDFYGSLPSIRVNMVSVDPYQKRGYSPLSRRSTHDRKGREPTPPPIPEDLKLEDLYISEAPVRRKRFLLKQSEQQQAELLENGAGILELLEGESEREQQMPMSYPNPGEETRRGYERRRDREHGGRITKYHMPIEPLNDDPSEYSGGDAEGEEMMRQAGAMRKREEMKREKLREKRKRQLQEDRYRRFHQESNPGQRDDVMEEEEDYSHYTTHEHSEEEMEEEWEDRHAEGKRQRLRDHEQRDLMMGNLGEHPRHTRSEYPEEAMDGIEEVERRGGEQQTQGRRRQQKDRQHRGRRTGDIIPRESLHYSHSRRPEEASDEGEEMEGQRGVHQMWEQRRHRKGRSRDNDRGYHHGDDSMMEDSLGQSDVTHEFTESEFPERERERRPGRGYQAHPGMDLIPHEESVAYSRQRQGHGDRRMSDFSRLAGDTEEGSIYPGYTTSRSRYPPDGGAYYEGDQTNETGRYNPRGQGSQPMDDLLDQNEEEVALMVGREFEEEEEQRRKRRRRKNAHQHEP</sequence>
<feature type="region of interest" description="Disordered" evidence="1">
    <location>
        <begin position="356"/>
        <end position="776"/>
    </location>
</feature>
<reference evidence="2 3" key="1">
    <citation type="submission" date="2023-08" db="EMBL/GenBank/DDBJ databases">
        <authorList>
            <person name="Palmer J.M."/>
        </authorList>
    </citation>
    <scope>NUCLEOTIDE SEQUENCE [LARGE SCALE GENOMIC DNA]</scope>
    <source>
        <strain evidence="2 3">TWF481</strain>
    </source>
</reference>
<feature type="compositionally biased region" description="Basic and acidic residues" evidence="1">
    <location>
        <begin position="513"/>
        <end position="522"/>
    </location>
</feature>
<feature type="compositionally biased region" description="Basic and acidic residues" evidence="1">
    <location>
        <begin position="424"/>
        <end position="452"/>
    </location>
</feature>
<feature type="compositionally biased region" description="Basic and acidic residues" evidence="1">
    <location>
        <begin position="469"/>
        <end position="478"/>
    </location>
</feature>
<feature type="region of interest" description="Disordered" evidence="1">
    <location>
        <begin position="189"/>
        <end position="266"/>
    </location>
</feature>
<feature type="compositionally biased region" description="Acidic residues" evidence="1">
    <location>
        <begin position="738"/>
        <end position="747"/>
    </location>
</feature>
<feature type="region of interest" description="Disordered" evidence="1">
    <location>
        <begin position="283"/>
        <end position="311"/>
    </location>
</feature>
<protein>
    <submittedName>
        <fullName evidence="2">Uncharacterized protein</fullName>
    </submittedName>
</protein>
<feature type="compositionally biased region" description="Polar residues" evidence="1">
    <location>
        <begin position="718"/>
        <end position="734"/>
    </location>
</feature>